<dbReference type="AlphaFoldDB" id="A0A964TCE8"/>
<keyword evidence="1" id="KW-0812">Transmembrane</keyword>
<evidence type="ECO:0000313" key="2">
    <source>
        <dbReference type="EMBL" id="NAY91611.1"/>
    </source>
</evidence>
<feature type="transmembrane region" description="Helical" evidence="1">
    <location>
        <begin position="12"/>
        <end position="30"/>
    </location>
</feature>
<proteinExistence type="predicted"/>
<dbReference type="InterPro" id="IPR046166">
    <property type="entry name" value="DUF6168"/>
</dbReference>
<sequence>MTKLNLTAKFLLLLDASLLIAFAVHTFILYAQGNPAFENLIVQSYVVNGFLAALIFVLLYRFRLKLRNQIGFLFMAGSLLKFVFFFLLFYPTYKKDGDISTLEFAAFFVPYALSLFWETYFVSKMLKNMEETDDGKTS</sequence>
<keyword evidence="3" id="KW-1185">Reference proteome</keyword>
<gene>
    <name evidence="2" type="ORF">GTQ34_06755</name>
</gene>
<dbReference type="Proteomes" id="UP000667650">
    <property type="component" value="Unassembled WGS sequence"/>
</dbReference>
<dbReference type="RefSeq" id="WP_166523025.1">
    <property type="nucleotide sequence ID" value="NZ_JAAABI010000002.1"/>
</dbReference>
<protein>
    <submittedName>
        <fullName evidence="2">Uncharacterized protein</fullName>
    </submittedName>
</protein>
<organism evidence="2 3">
    <name type="scientific">Flagellimonas ochracea</name>
    <dbReference type="NCBI Taxonomy" id="2696472"/>
    <lineage>
        <taxon>Bacteria</taxon>
        <taxon>Pseudomonadati</taxon>
        <taxon>Bacteroidota</taxon>
        <taxon>Flavobacteriia</taxon>
        <taxon>Flavobacteriales</taxon>
        <taxon>Flavobacteriaceae</taxon>
        <taxon>Flagellimonas</taxon>
    </lineage>
</organism>
<dbReference type="Pfam" id="PF19665">
    <property type="entry name" value="DUF6168"/>
    <property type="match status" value="1"/>
</dbReference>
<evidence type="ECO:0000256" key="1">
    <source>
        <dbReference type="SAM" id="Phobius"/>
    </source>
</evidence>
<comment type="caution">
    <text evidence="2">The sequence shown here is derived from an EMBL/GenBank/DDBJ whole genome shotgun (WGS) entry which is preliminary data.</text>
</comment>
<accession>A0A964TCE8</accession>
<name>A0A964TCE8_9FLAO</name>
<feature type="transmembrane region" description="Helical" evidence="1">
    <location>
        <begin position="104"/>
        <end position="122"/>
    </location>
</feature>
<evidence type="ECO:0000313" key="3">
    <source>
        <dbReference type="Proteomes" id="UP000667650"/>
    </source>
</evidence>
<keyword evidence="1" id="KW-1133">Transmembrane helix</keyword>
<keyword evidence="1" id="KW-0472">Membrane</keyword>
<dbReference type="EMBL" id="JAAABI010000002">
    <property type="protein sequence ID" value="NAY91611.1"/>
    <property type="molecule type" value="Genomic_DNA"/>
</dbReference>
<feature type="transmembrane region" description="Helical" evidence="1">
    <location>
        <begin position="72"/>
        <end position="92"/>
    </location>
</feature>
<reference evidence="2" key="1">
    <citation type="submission" date="2020-01" db="EMBL/GenBank/DDBJ databases">
        <title>Muricauda ochracea sp. nov., isolated from a tidal flat of Garorim bay in Korea.</title>
        <authorList>
            <person name="Kim D."/>
            <person name="Yoo Y."/>
            <person name="Kim J.-J."/>
        </authorList>
    </citation>
    <scope>NUCLEOTIDE SEQUENCE</scope>
    <source>
        <strain evidence="2">JGD-17</strain>
    </source>
</reference>
<feature type="transmembrane region" description="Helical" evidence="1">
    <location>
        <begin position="42"/>
        <end position="60"/>
    </location>
</feature>